<feature type="chain" id="PRO_5038955024" evidence="1">
    <location>
        <begin position="23"/>
        <end position="104"/>
    </location>
</feature>
<organism evidence="2 3">
    <name type="scientific">Hemibagrus wyckioides</name>
    <dbReference type="NCBI Taxonomy" id="337641"/>
    <lineage>
        <taxon>Eukaryota</taxon>
        <taxon>Metazoa</taxon>
        <taxon>Chordata</taxon>
        <taxon>Craniata</taxon>
        <taxon>Vertebrata</taxon>
        <taxon>Euteleostomi</taxon>
        <taxon>Actinopterygii</taxon>
        <taxon>Neopterygii</taxon>
        <taxon>Teleostei</taxon>
        <taxon>Ostariophysi</taxon>
        <taxon>Siluriformes</taxon>
        <taxon>Bagridae</taxon>
        <taxon>Hemibagrus</taxon>
    </lineage>
</organism>
<dbReference type="Proteomes" id="UP000824219">
    <property type="component" value="Linkage Group LG07"/>
</dbReference>
<proteinExistence type="predicted"/>
<dbReference type="EMBL" id="JAHKSW010000007">
    <property type="protein sequence ID" value="KAG7330362.1"/>
    <property type="molecule type" value="Genomic_DNA"/>
</dbReference>
<evidence type="ECO:0000313" key="2">
    <source>
        <dbReference type="EMBL" id="KAG7330362.1"/>
    </source>
</evidence>
<evidence type="ECO:0000256" key="1">
    <source>
        <dbReference type="SAM" id="SignalP"/>
    </source>
</evidence>
<name>A0A9D3P0M5_9TELE</name>
<gene>
    <name evidence="2" type="ORF">KOW79_006584</name>
</gene>
<keyword evidence="1" id="KW-0732">Signal</keyword>
<comment type="caution">
    <text evidence="2">The sequence shown here is derived from an EMBL/GenBank/DDBJ whole genome shotgun (WGS) entry which is preliminary data.</text>
</comment>
<sequence>MSKLIVMAVTLVILATILSVNSETDHQMIHSNPQHLRLTLPSEHQHVNTQRSPRQTSEIPCTCILQGNHITGVKRNSTHVTPLNGQGGRRKPAKTTVFGVSIPV</sequence>
<accession>A0A9D3P0M5</accession>
<feature type="signal peptide" evidence="1">
    <location>
        <begin position="1"/>
        <end position="22"/>
    </location>
</feature>
<reference evidence="2 3" key="1">
    <citation type="submission" date="2021-06" db="EMBL/GenBank/DDBJ databases">
        <title>Chromosome-level genome assembly of the red-tail catfish (Hemibagrus wyckioides).</title>
        <authorList>
            <person name="Shao F."/>
        </authorList>
    </citation>
    <scope>NUCLEOTIDE SEQUENCE [LARGE SCALE GENOMIC DNA]</scope>
    <source>
        <strain evidence="2">EC202008001</strain>
        <tissue evidence="2">Blood</tissue>
    </source>
</reference>
<protein>
    <submittedName>
        <fullName evidence="2">Uncharacterized protein</fullName>
    </submittedName>
</protein>
<keyword evidence="3" id="KW-1185">Reference proteome</keyword>
<dbReference type="AlphaFoldDB" id="A0A9D3P0M5"/>
<evidence type="ECO:0000313" key="3">
    <source>
        <dbReference type="Proteomes" id="UP000824219"/>
    </source>
</evidence>